<feature type="coiled-coil region" evidence="1">
    <location>
        <begin position="939"/>
        <end position="991"/>
    </location>
</feature>
<feature type="region of interest" description="Disordered" evidence="2">
    <location>
        <begin position="784"/>
        <end position="806"/>
    </location>
</feature>
<feature type="region of interest" description="Disordered" evidence="2">
    <location>
        <begin position="411"/>
        <end position="433"/>
    </location>
</feature>
<protein>
    <submittedName>
        <fullName evidence="3">Uncharacterized protein</fullName>
    </submittedName>
</protein>
<reference evidence="3" key="2">
    <citation type="journal article" date="2023" name="Science">
        <title>Genomic signatures of disease resistance in endangered staghorn corals.</title>
        <authorList>
            <person name="Vollmer S.V."/>
            <person name="Selwyn J.D."/>
            <person name="Despard B.A."/>
            <person name="Roesel C.L."/>
        </authorList>
    </citation>
    <scope>NUCLEOTIDE SEQUENCE</scope>
    <source>
        <strain evidence="3">K2</strain>
    </source>
</reference>
<name>A0AAD9VGX9_ACRCE</name>
<feature type="compositionally biased region" description="Basic and acidic residues" evidence="2">
    <location>
        <begin position="1040"/>
        <end position="1051"/>
    </location>
</feature>
<feature type="compositionally biased region" description="Basic and acidic residues" evidence="2">
    <location>
        <begin position="91"/>
        <end position="104"/>
    </location>
</feature>
<feature type="compositionally biased region" description="Basic residues" evidence="2">
    <location>
        <begin position="57"/>
        <end position="66"/>
    </location>
</feature>
<evidence type="ECO:0000313" key="4">
    <source>
        <dbReference type="Proteomes" id="UP001249851"/>
    </source>
</evidence>
<feature type="compositionally biased region" description="Low complexity" evidence="2">
    <location>
        <begin position="219"/>
        <end position="229"/>
    </location>
</feature>
<feature type="compositionally biased region" description="Low complexity" evidence="2">
    <location>
        <begin position="166"/>
        <end position="180"/>
    </location>
</feature>
<feature type="compositionally biased region" description="Polar residues" evidence="2">
    <location>
        <begin position="1058"/>
        <end position="1076"/>
    </location>
</feature>
<accession>A0AAD9VGX9</accession>
<feature type="region of interest" description="Disordered" evidence="2">
    <location>
        <begin position="1040"/>
        <end position="1076"/>
    </location>
</feature>
<feature type="compositionally biased region" description="Basic and acidic residues" evidence="2">
    <location>
        <begin position="124"/>
        <end position="156"/>
    </location>
</feature>
<organism evidence="3 4">
    <name type="scientific">Acropora cervicornis</name>
    <name type="common">Staghorn coral</name>
    <dbReference type="NCBI Taxonomy" id="6130"/>
    <lineage>
        <taxon>Eukaryota</taxon>
        <taxon>Metazoa</taxon>
        <taxon>Cnidaria</taxon>
        <taxon>Anthozoa</taxon>
        <taxon>Hexacorallia</taxon>
        <taxon>Scleractinia</taxon>
        <taxon>Astrocoeniina</taxon>
        <taxon>Acroporidae</taxon>
        <taxon>Acropora</taxon>
    </lineage>
</organism>
<reference evidence="3" key="1">
    <citation type="journal article" date="2023" name="G3 (Bethesda)">
        <title>Whole genome assembly and annotation of the endangered Caribbean coral Acropora cervicornis.</title>
        <authorList>
            <person name="Selwyn J.D."/>
            <person name="Vollmer S.V."/>
        </authorList>
    </citation>
    <scope>NUCLEOTIDE SEQUENCE</scope>
    <source>
        <strain evidence="3">K2</strain>
    </source>
</reference>
<comment type="caution">
    <text evidence="3">The sequence shown here is derived from an EMBL/GenBank/DDBJ whole genome shotgun (WGS) entry which is preliminary data.</text>
</comment>
<feature type="region of interest" description="Disordered" evidence="2">
    <location>
        <begin position="91"/>
        <end position="192"/>
    </location>
</feature>
<feature type="region of interest" description="Disordered" evidence="2">
    <location>
        <begin position="219"/>
        <end position="256"/>
    </location>
</feature>
<feature type="compositionally biased region" description="Low complexity" evidence="2">
    <location>
        <begin position="796"/>
        <end position="806"/>
    </location>
</feature>
<feature type="compositionally biased region" description="Polar residues" evidence="2">
    <location>
        <begin position="105"/>
        <end position="123"/>
    </location>
</feature>
<feature type="compositionally biased region" description="Basic and acidic residues" evidence="2">
    <location>
        <begin position="346"/>
        <end position="357"/>
    </location>
</feature>
<gene>
    <name evidence="3" type="ORF">P5673_001187</name>
</gene>
<feature type="region of interest" description="Disordered" evidence="2">
    <location>
        <begin position="340"/>
        <end position="365"/>
    </location>
</feature>
<dbReference type="AlphaFoldDB" id="A0AAD9VGX9"/>
<feature type="region of interest" description="Disordered" evidence="2">
    <location>
        <begin position="873"/>
        <end position="892"/>
    </location>
</feature>
<keyword evidence="4" id="KW-1185">Reference proteome</keyword>
<keyword evidence="1" id="KW-0175">Coiled coil</keyword>
<proteinExistence type="predicted"/>
<evidence type="ECO:0000256" key="1">
    <source>
        <dbReference type="SAM" id="Coils"/>
    </source>
</evidence>
<evidence type="ECO:0000313" key="3">
    <source>
        <dbReference type="EMBL" id="KAK2573527.1"/>
    </source>
</evidence>
<feature type="compositionally biased region" description="Basic and acidic residues" evidence="2">
    <location>
        <begin position="22"/>
        <end position="42"/>
    </location>
</feature>
<sequence length="1100" mass="124449">MSIEVIAQRPSSSSSKEQLYSSERERDQEASSRLTARLERSVNKRSKGLHYNDSTARSRRRERHRDHNQLVVCMDKGSHENGLVRPALFYDSREGSPEFQRKSESNNSKKQMRPQSWYGSQVTECKHKERPQSIHEITMDPDKEKNSFNHEIAFSDRRRHRHFESSRSLSSSYSSQVGSSADEGEDHHGVYSAYDMTGRSPYGSLVLRRLSQSSLSSSSASWQQSSTSLTHQTVKGQWRPGAIVPSSPDKIHGNTEHKAVFRNSPKIFEDSSTAKITLISEANQTSRIRVQAQPHPSRNHVYVQATPYSSSHNPTSNRTHNLSIKNSTTQIFQNVTQTQVSSTHAESNRNQRTHEQYTEQTSPSVKDLAKRFSGENQDFFGETFDESYELSPRDRRIVKAQTWPKLAYVHGSTDQREEEGDEFDCAPPKPPYPQTIVEDLTVVERKVETRVTRSEADVHLRSSDIKYKLDAQEHWNAVDGSPDPSVPASHRLSLQELIKIHENEIAKHAQSAKATAHAQIYLKRPASEGKGRNPQSPQTSPCDVQEDPERVEPSLTGHKQFGVMNRTVDTCGTVAAQFIDLAKSVERAPIKVVDVTKNNNSTSGPREKVPVKSKRHRTIGVVGFRQQIDRVSEGNVEQKPKRHTAIGIVNTEVTPARQVVKEETVVVSRACYSLAAGDGDDMRSEQRETVDMLNHRRQYDLHAEVVTRKAHQGDDVSDDVFERNGTSPIFVRSEGILQSRPEIDQDRERPSKRSDELSTSDALSTIAIASSDQLVKSVEPLSTQAPNANFHKQASRSRSAPVSSRAYNYPKPHAIAKAVPVAQVSPVSPAIDESSISNLSKENFTDNSPLSRSQSAREMYETRLALWNLYPPDPSPEMHTSDNPGEQKHIDIDEPKRNRLVSRNDSEVFEPTMLHEVDTKIEPRALNRQNTEEYHIKYIEKLKNENKELIAKYEAEKRELKRKYEEQRKVANAYQKLEDRYRRRVHELQEALASCTCQSPFVNQNHVNMSHSLINRSEKKEDRSASSSLKGLKTVADLDEWHSEHSKERLSSKKNHTASRNSLASTGTSSEMTSSASAWDELYDRLRATGEIDVENGTHV</sequence>
<dbReference type="EMBL" id="JARQWQ010000002">
    <property type="protein sequence ID" value="KAK2573527.1"/>
    <property type="molecule type" value="Genomic_DNA"/>
</dbReference>
<evidence type="ECO:0000256" key="2">
    <source>
        <dbReference type="SAM" id="MobiDB-lite"/>
    </source>
</evidence>
<feature type="compositionally biased region" description="Basic and acidic residues" evidence="2">
    <location>
        <begin position="741"/>
        <end position="756"/>
    </location>
</feature>
<feature type="compositionally biased region" description="Polar residues" evidence="2">
    <location>
        <begin position="533"/>
        <end position="542"/>
    </location>
</feature>
<feature type="region of interest" description="Disordered" evidence="2">
    <location>
        <begin position="1"/>
        <end position="70"/>
    </location>
</feature>
<feature type="region of interest" description="Disordered" evidence="2">
    <location>
        <begin position="526"/>
        <end position="558"/>
    </location>
</feature>
<feature type="region of interest" description="Disordered" evidence="2">
    <location>
        <begin position="731"/>
        <end position="760"/>
    </location>
</feature>
<dbReference type="Proteomes" id="UP001249851">
    <property type="component" value="Unassembled WGS sequence"/>
</dbReference>
<feature type="compositionally biased region" description="Low complexity" evidence="2">
    <location>
        <begin position="11"/>
        <end position="21"/>
    </location>
</feature>